<feature type="region of interest" description="Disordered" evidence="1">
    <location>
        <begin position="1"/>
        <end position="32"/>
    </location>
</feature>
<dbReference type="Proteomes" id="UP001604336">
    <property type="component" value="Unassembled WGS sequence"/>
</dbReference>
<protein>
    <submittedName>
        <fullName evidence="2">Uncharacterized protein</fullName>
    </submittedName>
</protein>
<evidence type="ECO:0000256" key="1">
    <source>
        <dbReference type="SAM" id="MobiDB-lite"/>
    </source>
</evidence>
<evidence type="ECO:0000313" key="3">
    <source>
        <dbReference type="Proteomes" id="UP001604336"/>
    </source>
</evidence>
<dbReference type="EMBL" id="JBFOLK010000008">
    <property type="protein sequence ID" value="KAL2491116.1"/>
    <property type="molecule type" value="Genomic_DNA"/>
</dbReference>
<feature type="region of interest" description="Disordered" evidence="1">
    <location>
        <begin position="80"/>
        <end position="105"/>
    </location>
</feature>
<dbReference type="AlphaFoldDB" id="A0ABD1RSG3"/>
<gene>
    <name evidence="2" type="ORF">Adt_26744</name>
</gene>
<keyword evidence="3" id="KW-1185">Reference proteome</keyword>
<reference evidence="3" key="1">
    <citation type="submission" date="2024-07" db="EMBL/GenBank/DDBJ databases">
        <title>Two chromosome-level genome assemblies of Korean endemic species Abeliophyllum distichum and Forsythia ovata (Oleaceae).</title>
        <authorList>
            <person name="Jang H."/>
        </authorList>
    </citation>
    <scope>NUCLEOTIDE SEQUENCE [LARGE SCALE GENOMIC DNA]</scope>
</reference>
<organism evidence="2 3">
    <name type="scientific">Abeliophyllum distichum</name>
    <dbReference type="NCBI Taxonomy" id="126358"/>
    <lineage>
        <taxon>Eukaryota</taxon>
        <taxon>Viridiplantae</taxon>
        <taxon>Streptophyta</taxon>
        <taxon>Embryophyta</taxon>
        <taxon>Tracheophyta</taxon>
        <taxon>Spermatophyta</taxon>
        <taxon>Magnoliopsida</taxon>
        <taxon>eudicotyledons</taxon>
        <taxon>Gunneridae</taxon>
        <taxon>Pentapetalae</taxon>
        <taxon>asterids</taxon>
        <taxon>lamiids</taxon>
        <taxon>Lamiales</taxon>
        <taxon>Oleaceae</taxon>
        <taxon>Forsythieae</taxon>
        <taxon>Abeliophyllum</taxon>
    </lineage>
</organism>
<sequence>MDKESFVEDCLLEGDEEHERGETENEGNNEEDEVVIPALHFSDSEDDVNDGEFEFDKNAPQRVAIGLNSDPVVEEAHLAAGDAEVQSDDTYYPSSKDLHTDYSSD</sequence>
<name>A0ABD1RSG3_9LAMI</name>
<comment type="caution">
    <text evidence="2">The sequence shown here is derived from an EMBL/GenBank/DDBJ whole genome shotgun (WGS) entry which is preliminary data.</text>
</comment>
<accession>A0ABD1RSG3</accession>
<evidence type="ECO:0000313" key="2">
    <source>
        <dbReference type="EMBL" id="KAL2491116.1"/>
    </source>
</evidence>
<feature type="compositionally biased region" description="Basic and acidic residues" evidence="1">
    <location>
        <begin position="96"/>
        <end position="105"/>
    </location>
</feature>
<proteinExistence type="predicted"/>